<evidence type="ECO:0000313" key="1">
    <source>
        <dbReference type="EMBL" id="EEG29973.1"/>
    </source>
</evidence>
<dbReference type="AlphaFoldDB" id="C0EEW3"/>
<dbReference type="STRING" id="537013.CLOSTMETH_02402"/>
<dbReference type="EMBL" id="ACEC01000079">
    <property type="protein sequence ID" value="EEG29973.1"/>
    <property type="molecule type" value="Genomic_DNA"/>
</dbReference>
<proteinExistence type="predicted"/>
<protein>
    <recommendedName>
        <fullName evidence="3">Thermostable hemolysin delta-VPH</fullName>
    </recommendedName>
</protein>
<dbReference type="eggNOG" id="ENOG50336GV">
    <property type="taxonomic scope" value="Bacteria"/>
</dbReference>
<gene>
    <name evidence="1" type="ORF">CLOSTMETH_02402</name>
</gene>
<keyword evidence="2" id="KW-1185">Reference proteome</keyword>
<comment type="caution">
    <text evidence="1">The sequence shown here is derived from an EMBL/GenBank/DDBJ whole genome shotgun (WGS) entry which is preliminary data.</text>
</comment>
<reference evidence="1 2" key="2">
    <citation type="submission" date="2009-02" db="EMBL/GenBank/DDBJ databases">
        <title>Draft genome sequence of Clostridium methylpentosum (DSM 5476).</title>
        <authorList>
            <person name="Sudarsanam P."/>
            <person name="Ley R."/>
            <person name="Guruge J."/>
            <person name="Turnbaugh P.J."/>
            <person name="Mahowald M."/>
            <person name="Liep D."/>
            <person name="Gordon J."/>
        </authorList>
    </citation>
    <scope>NUCLEOTIDE SEQUENCE [LARGE SCALE GENOMIC DNA]</scope>
    <source>
        <strain evidence="1 2">DSM 5476</strain>
    </source>
</reference>
<name>C0EEW3_9FIRM</name>
<dbReference type="HOGENOM" id="CLU_203644_0_0_9"/>
<evidence type="ECO:0000313" key="2">
    <source>
        <dbReference type="Proteomes" id="UP000003340"/>
    </source>
</evidence>
<accession>C0EEW3</accession>
<organism evidence="1 2">
    <name type="scientific">[Clostridium] methylpentosum DSM 5476</name>
    <dbReference type="NCBI Taxonomy" id="537013"/>
    <lineage>
        <taxon>Bacteria</taxon>
        <taxon>Bacillati</taxon>
        <taxon>Bacillota</taxon>
        <taxon>Clostridia</taxon>
        <taxon>Eubacteriales</taxon>
        <taxon>Oscillospiraceae</taxon>
        <taxon>Oscillospiraceae incertae sedis</taxon>
    </lineage>
</organism>
<evidence type="ECO:0008006" key="3">
    <source>
        <dbReference type="Google" id="ProtNLM"/>
    </source>
</evidence>
<sequence>MPYFNYHATAQRLIRQGKLTGYYYTSRHNQIRPALVLLFDDIKHPVMPIRAERWADYELLLPQEKELKERTTP</sequence>
<dbReference type="Proteomes" id="UP000003340">
    <property type="component" value="Unassembled WGS sequence"/>
</dbReference>
<reference evidence="1 2" key="1">
    <citation type="submission" date="2009-01" db="EMBL/GenBank/DDBJ databases">
        <authorList>
            <person name="Fulton L."/>
            <person name="Clifton S."/>
            <person name="Fulton B."/>
            <person name="Xu J."/>
            <person name="Minx P."/>
            <person name="Pepin K.H."/>
            <person name="Johnson M."/>
            <person name="Bhonagiri V."/>
            <person name="Nash W.E."/>
            <person name="Mardis E.R."/>
            <person name="Wilson R.K."/>
        </authorList>
    </citation>
    <scope>NUCLEOTIDE SEQUENCE [LARGE SCALE GENOMIC DNA]</scope>
    <source>
        <strain evidence="1 2">DSM 5476</strain>
    </source>
</reference>